<dbReference type="EMBL" id="CM035406">
    <property type="protein sequence ID" value="KAH7445382.1"/>
    <property type="molecule type" value="Genomic_DNA"/>
</dbReference>
<dbReference type="InterPro" id="IPR030378">
    <property type="entry name" value="G_CP_dom"/>
</dbReference>
<feature type="compositionally biased region" description="Basic residues" evidence="7">
    <location>
        <begin position="27"/>
        <end position="37"/>
    </location>
</feature>
<evidence type="ECO:0000256" key="3">
    <source>
        <dbReference type="ARBA" id="ARBA00022528"/>
    </source>
</evidence>
<dbReference type="PRINTS" id="PR00326">
    <property type="entry name" value="GTP1OBG"/>
</dbReference>
<feature type="compositionally biased region" description="Basic residues" evidence="7">
    <location>
        <begin position="562"/>
        <end position="575"/>
    </location>
</feature>
<feature type="region of interest" description="Disordered" evidence="7">
    <location>
        <begin position="543"/>
        <end position="591"/>
    </location>
</feature>
<evidence type="ECO:0000256" key="7">
    <source>
        <dbReference type="SAM" id="MobiDB-lite"/>
    </source>
</evidence>
<dbReference type="FunFam" id="3.40.50.300:FF:001151">
    <property type="entry name" value="Large subunit GTPase 1"/>
    <property type="match status" value="1"/>
</dbReference>
<name>A0A8T2VDF7_CERRI</name>
<dbReference type="InterPro" id="IPR027417">
    <property type="entry name" value="P-loop_NTPase"/>
</dbReference>
<dbReference type="AlphaFoldDB" id="A0A8T2VDF7"/>
<dbReference type="PANTHER" id="PTHR45709:SF2">
    <property type="entry name" value="LARGE SUBUNIT GTPASE 1 HOMOLOG"/>
    <property type="match status" value="1"/>
</dbReference>
<evidence type="ECO:0000256" key="2">
    <source>
        <dbReference type="ARBA" id="ARBA00022490"/>
    </source>
</evidence>
<proteinExistence type="predicted"/>
<keyword evidence="2" id="KW-0963">Cytoplasm</keyword>
<dbReference type="OMA" id="WETNDLE"/>
<dbReference type="GO" id="GO:0005525">
    <property type="term" value="F:GTP binding"/>
    <property type="evidence" value="ECO:0007669"/>
    <property type="project" value="UniProtKB-KW"/>
</dbReference>
<evidence type="ECO:0000256" key="6">
    <source>
        <dbReference type="ARBA" id="ARBA00023134"/>
    </source>
</evidence>
<dbReference type="Pfam" id="PF01926">
    <property type="entry name" value="MMR_HSR1"/>
    <property type="match status" value="1"/>
</dbReference>
<evidence type="ECO:0000256" key="1">
    <source>
        <dbReference type="ARBA" id="ARBA00004496"/>
    </source>
</evidence>
<dbReference type="SUPFAM" id="SSF52540">
    <property type="entry name" value="P-loop containing nucleoside triphosphate hydrolases"/>
    <property type="match status" value="1"/>
</dbReference>
<dbReference type="CDD" id="cd01857">
    <property type="entry name" value="HSR1_MMR1"/>
    <property type="match status" value="1"/>
</dbReference>
<keyword evidence="4" id="KW-0547">Nucleotide-binding</keyword>
<feature type="region of interest" description="Disordered" evidence="7">
    <location>
        <begin position="496"/>
        <end position="517"/>
    </location>
</feature>
<dbReference type="Proteomes" id="UP000825935">
    <property type="component" value="Chromosome 1"/>
</dbReference>
<feature type="domain" description="CP-type G" evidence="8">
    <location>
        <begin position="157"/>
        <end position="385"/>
    </location>
</feature>
<gene>
    <name evidence="9" type="ORF">KP509_01G006000</name>
</gene>
<dbReference type="Gene3D" id="3.40.50.300">
    <property type="entry name" value="P-loop containing nucleotide triphosphate hydrolases"/>
    <property type="match status" value="1"/>
</dbReference>
<evidence type="ECO:0000313" key="10">
    <source>
        <dbReference type="Proteomes" id="UP000825935"/>
    </source>
</evidence>
<dbReference type="GO" id="GO:0005829">
    <property type="term" value="C:cytosol"/>
    <property type="evidence" value="ECO:0007669"/>
    <property type="project" value="TreeGrafter"/>
</dbReference>
<dbReference type="FunFam" id="1.10.1580.10:FF:000008">
    <property type="entry name" value="Large subunit GTPase 1"/>
    <property type="match status" value="1"/>
</dbReference>
<evidence type="ECO:0000259" key="8">
    <source>
        <dbReference type="PROSITE" id="PS51721"/>
    </source>
</evidence>
<evidence type="ECO:0000256" key="5">
    <source>
        <dbReference type="ARBA" id="ARBA00022801"/>
    </source>
</evidence>
<organism evidence="9 10">
    <name type="scientific">Ceratopteris richardii</name>
    <name type="common">Triangle waterfern</name>
    <dbReference type="NCBI Taxonomy" id="49495"/>
    <lineage>
        <taxon>Eukaryota</taxon>
        <taxon>Viridiplantae</taxon>
        <taxon>Streptophyta</taxon>
        <taxon>Embryophyta</taxon>
        <taxon>Tracheophyta</taxon>
        <taxon>Polypodiopsida</taxon>
        <taxon>Polypodiidae</taxon>
        <taxon>Polypodiales</taxon>
        <taxon>Pteridineae</taxon>
        <taxon>Pteridaceae</taxon>
        <taxon>Parkerioideae</taxon>
        <taxon>Ceratopteris</taxon>
    </lineage>
</organism>
<dbReference type="OrthoDB" id="61815at2759"/>
<keyword evidence="10" id="KW-1185">Reference proteome</keyword>
<evidence type="ECO:0000256" key="4">
    <source>
        <dbReference type="ARBA" id="ARBA00022741"/>
    </source>
</evidence>
<evidence type="ECO:0000313" key="9">
    <source>
        <dbReference type="EMBL" id="KAH7445382.1"/>
    </source>
</evidence>
<feature type="compositionally biased region" description="Acidic residues" evidence="7">
    <location>
        <begin position="502"/>
        <end position="511"/>
    </location>
</feature>
<dbReference type="GO" id="GO:0003924">
    <property type="term" value="F:GTPase activity"/>
    <property type="evidence" value="ECO:0007669"/>
    <property type="project" value="InterPro"/>
</dbReference>
<comment type="caution">
    <text evidence="9">The sequence shown here is derived from an EMBL/GenBank/DDBJ whole genome shotgun (WGS) entry which is preliminary data.</text>
</comment>
<protein>
    <recommendedName>
        <fullName evidence="8">CP-type G domain-containing protein</fullName>
    </recommendedName>
</protein>
<dbReference type="PROSITE" id="PS51721">
    <property type="entry name" value="G_CP"/>
    <property type="match status" value="1"/>
</dbReference>
<keyword evidence="3" id="KW-0934">Plastid</keyword>
<comment type="subcellular location">
    <subcellularLocation>
        <location evidence="1">Cytoplasm</location>
    </subcellularLocation>
</comment>
<reference evidence="9" key="1">
    <citation type="submission" date="2021-08" db="EMBL/GenBank/DDBJ databases">
        <title>WGS assembly of Ceratopteris richardii.</title>
        <authorList>
            <person name="Marchant D.B."/>
            <person name="Chen G."/>
            <person name="Jenkins J."/>
            <person name="Shu S."/>
            <person name="Leebens-Mack J."/>
            <person name="Grimwood J."/>
            <person name="Schmutz J."/>
            <person name="Soltis P."/>
            <person name="Soltis D."/>
            <person name="Chen Z.-H."/>
        </authorList>
    </citation>
    <scope>NUCLEOTIDE SEQUENCE</scope>
    <source>
        <strain evidence="9">Whitten #5841</strain>
        <tissue evidence="9">Leaf</tissue>
    </source>
</reference>
<dbReference type="PANTHER" id="PTHR45709">
    <property type="entry name" value="LARGE SUBUNIT GTPASE 1 HOMOLOG-RELATED"/>
    <property type="match status" value="1"/>
</dbReference>
<sequence length="608" mass="67887">MGGSKGKEVLGQALIKQRNADKASRDQRHRLQKHQRKNVVESQIDVRDLETVIEQAELQGRIFSTTNPLPEILVTDEVAGDEALSYDERRRQQEEEEALNESSLKIPRRPKWNSSMTPEELDLRERQSFLNWRREIARLEENEKLIVTPFEKSLDVWRQLWRVVERSDLVVTVVDARNPLFYRCQDLEQYVKEVDPLKRTMLLVNKADLLPVEARKKWACYFKSQGISYLFWSAKKATAILEGKAMQDTDGAALVSVDEDTRIYGRNELLEKLEAEAECVSQSRNAETLKDTLANNIDRLNAEDNLKDASDGRSVSSTNHQHGFSKHVVVGFLGYPNVGKSSTINALVGEKKTGVTSTPGKTKHFQTLIISEKLMLCDCPGLVFPSFTSSRSDMVAAGVLPIDRLTDHRGPVQVIANLVPRQTLEELYGISLPKPKPFEPQNRPPLAHELLHAFCLSRGYVASAGLADETKAARQILKDYVNGKLLFYHLPPAYNDSSSASDQEDEEDAAAVEESSSTLDVGLNNMEGIMNYLDSFGPMPGMEAVSSTKSRQGAAAKVNSAAHKKQKKVPRKKDRSWRAGNDDGDGMPLVRGVAKPASHVASRLAQVV</sequence>
<dbReference type="InterPro" id="IPR043358">
    <property type="entry name" value="GNL1-like"/>
</dbReference>
<accession>A0A8T2VDF7</accession>
<keyword evidence="3" id="KW-0150">Chloroplast</keyword>
<feature type="region of interest" description="Disordered" evidence="7">
    <location>
        <begin position="1"/>
        <end position="37"/>
    </location>
</feature>
<keyword evidence="6" id="KW-0342">GTP-binding</keyword>
<keyword evidence="5" id="KW-0378">Hydrolase</keyword>
<dbReference type="InterPro" id="IPR006073">
    <property type="entry name" value="GTP-bd"/>
</dbReference>